<evidence type="ECO:0000256" key="2">
    <source>
        <dbReference type="ARBA" id="ARBA00022771"/>
    </source>
</evidence>
<dbReference type="Gene3D" id="3.30.428.10">
    <property type="entry name" value="HIT-like"/>
    <property type="match status" value="1"/>
</dbReference>
<evidence type="ECO:0000256" key="1">
    <source>
        <dbReference type="ARBA" id="ARBA00022723"/>
    </source>
</evidence>
<feature type="non-terminal residue" evidence="6">
    <location>
        <position position="1"/>
    </location>
</feature>
<dbReference type="InterPro" id="IPR036265">
    <property type="entry name" value="HIT-like_sf"/>
</dbReference>
<dbReference type="InterPro" id="IPR040194">
    <property type="entry name" value="Cwf19-like"/>
</dbReference>
<evidence type="ECO:0000313" key="7">
    <source>
        <dbReference type="Proteomes" id="UP000077315"/>
    </source>
</evidence>
<dbReference type="SUPFAM" id="SSF54197">
    <property type="entry name" value="HIT-like"/>
    <property type="match status" value="1"/>
</dbReference>
<reference evidence="7" key="1">
    <citation type="submission" date="2015-06" db="EMBL/GenBank/DDBJ databases">
        <title>Expansion of signal transduction pathways in fungi by whole-genome duplication.</title>
        <authorList>
            <consortium name="DOE Joint Genome Institute"/>
            <person name="Corrochano L.M."/>
            <person name="Kuo A."/>
            <person name="Marcet-Houben M."/>
            <person name="Polaino S."/>
            <person name="Salamov A."/>
            <person name="Villalobos J.M."/>
            <person name="Alvarez M.I."/>
            <person name="Avalos J."/>
            <person name="Benito E.P."/>
            <person name="Benoit I."/>
            <person name="Burger G."/>
            <person name="Camino L.P."/>
            <person name="Canovas D."/>
            <person name="Cerda-Olmedo E."/>
            <person name="Cheng J.-F."/>
            <person name="Dominguez A."/>
            <person name="Elias M."/>
            <person name="Eslava A.P."/>
            <person name="Glaser F."/>
            <person name="Grimwood J."/>
            <person name="Gutierrez G."/>
            <person name="Heitman J."/>
            <person name="Henrissat B."/>
            <person name="Iturriaga E.A."/>
            <person name="Lang B.F."/>
            <person name="Lavin J.L."/>
            <person name="Lee S."/>
            <person name="Li W."/>
            <person name="Lindquist E."/>
            <person name="Lopez-Garcia S."/>
            <person name="Luque E.M."/>
            <person name="Marcos A.T."/>
            <person name="Martin J."/>
            <person name="McCluskey K."/>
            <person name="Medina H.R."/>
            <person name="Miralles-Duran A."/>
            <person name="Miyazaki A."/>
            <person name="Munoz-Torres E."/>
            <person name="Oguiza J.A."/>
            <person name="Ohm R."/>
            <person name="Olmedo M."/>
            <person name="Orejas M."/>
            <person name="Ortiz-Castellanos L."/>
            <person name="Pisabarro A.G."/>
            <person name="Rodriguez-Romero J."/>
            <person name="Ruiz-Herrera J."/>
            <person name="Ruiz-Vazquez R."/>
            <person name="Sanz C."/>
            <person name="Schackwitz W."/>
            <person name="Schmutz J."/>
            <person name="Shahriari M."/>
            <person name="Shelest E."/>
            <person name="Silva-Franco F."/>
            <person name="Soanes D."/>
            <person name="Syed K."/>
            <person name="Tagua V.G."/>
            <person name="Talbot N.J."/>
            <person name="Thon M."/>
            <person name="De vries R.P."/>
            <person name="Wiebenga A."/>
            <person name="Yadav J.S."/>
            <person name="Braun E.L."/>
            <person name="Baker S."/>
            <person name="Garre V."/>
            <person name="Horwitz B."/>
            <person name="Torres-Martinez S."/>
            <person name="Idnurm A."/>
            <person name="Herrera-Estrella A."/>
            <person name="Gabaldon T."/>
            <person name="Grigoriev I.V."/>
        </authorList>
    </citation>
    <scope>NUCLEOTIDE SEQUENCE [LARGE SCALE GENOMIC DNA]</scope>
    <source>
        <strain evidence="7">NRRL 1555(-)</strain>
    </source>
</reference>
<dbReference type="GO" id="GO:0071014">
    <property type="term" value="C:post-mRNA release spliceosomal complex"/>
    <property type="evidence" value="ECO:0007669"/>
    <property type="project" value="TreeGrafter"/>
</dbReference>
<dbReference type="VEuPathDB" id="FungiDB:PHYBLDRAFT_118509"/>
<dbReference type="EMBL" id="KV441024">
    <property type="protein sequence ID" value="OAD67343.1"/>
    <property type="molecule type" value="Genomic_DNA"/>
</dbReference>
<dbReference type="Proteomes" id="UP000077315">
    <property type="component" value="Unassembled WGS sequence"/>
</dbReference>
<dbReference type="GO" id="GO:0061632">
    <property type="term" value="F:RNA lariat debranching enzyme activator activity"/>
    <property type="evidence" value="ECO:0007669"/>
    <property type="project" value="TreeGrafter"/>
</dbReference>
<keyword evidence="2 4" id="KW-0863">Zinc-finger</keyword>
<dbReference type="PANTHER" id="PTHR12072">
    <property type="entry name" value="CWF19, CELL CYCLE CONTROL PROTEIN"/>
    <property type="match status" value="1"/>
</dbReference>
<dbReference type="InterPro" id="IPR001878">
    <property type="entry name" value="Znf_CCHC"/>
</dbReference>
<dbReference type="SMART" id="SM00343">
    <property type="entry name" value="ZnF_C2HC"/>
    <property type="match status" value="2"/>
</dbReference>
<evidence type="ECO:0000313" key="6">
    <source>
        <dbReference type="EMBL" id="OAD67343.1"/>
    </source>
</evidence>
<feature type="domain" description="CCHC-type" evidence="5">
    <location>
        <begin position="7"/>
        <end position="22"/>
    </location>
</feature>
<dbReference type="InterPro" id="IPR036875">
    <property type="entry name" value="Znf_CCHC_sf"/>
</dbReference>
<dbReference type="Pfam" id="PF04676">
    <property type="entry name" value="CwfJ_C_2"/>
    <property type="match status" value="1"/>
</dbReference>
<dbReference type="Pfam" id="PF13696">
    <property type="entry name" value="zf-CCHC_2"/>
    <property type="match status" value="2"/>
</dbReference>
<gene>
    <name evidence="6" type="ORF">PHYBLDRAFT_118509</name>
</gene>
<sequence length="290" mass="32863">PPKNYICNRCKVPGHFIKDCPERANEESAVPPENYVCRICNIPGHFLNKCPQKDTHDKKSNGRHVIVPDSLDACWFCLANPKLAKHLIASIGTQVYATLAKGPLVMPGMPEATVPGGGHILLIPITHYPTLNKIPGESRTEVIDEMEKYKMALKSMYDKYNQDMVVIEMSRESISGLSHAHVQVVAVPKNKSENLENLIKNEFELRNMAFVDQNDPEVSYFKIDIPNGKSFVYIIPTRLKFNMQFGRLLLAKALGHPEREDWKACSQTIDEERNATEDFKKAFKSFDFTI</sequence>
<dbReference type="RefSeq" id="XP_018285383.1">
    <property type="nucleotide sequence ID" value="XM_018428639.1"/>
</dbReference>
<name>A0A162TI45_PHYB8</name>
<dbReference type="Pfam" id="PF04677">
    <property type="entry name" value="CwfJ_C_1"/>
    <property type="match status" value="1"/>
</dbReference>
<dbReference type="GeneID" id="28989545"/>
<keyword evidence="1" id="KW-0479">Metal-binding</keyword>
<protein>
    <submittedName>
        <fullName evidence="6">CCHC-type zinc finger transcription factor</fullName>
    </submittedName>
</protein>
<dbReference type="GO" id="GO:0003676">
    <property type="term" value="F:nucleic acid binding"/>
    <property type="evidence" value="ECO:0007669"/>
    <property type="project" value="InterPro"/>
</dbReference>
<evidence type="ECO:0000259" key="5">
    <source>
        <dbReference type="PROSITE" id="PS50158"/>
    </source>
</evidence>
<dbReference type="InParanoid" id="A0A162TI45"/>
<dbReference type="SUPFAM" id="SSF57756">
    <property type="entry name" value="Retrovirus zinc finger-like domains"/>
    <property type="match status" value="1"/>
</dbReference>
<dbReference type="InterPro" id="IPR006768">
    <property type="entry name" value="Cwf19-like_C_dom-1"/>
</dbReference>
<dbReference type="InterPro" id="IPR025829">
    <property type="entry name" value="Zn_knuckle_CX2CX3GHX4C"/>
</dbReference>
<dbReference type="Gene3D" id="4.10.60.10">
    <property type="entry name" value="Zinc finger, CCHC-type"/>
    <property type="match status" value="2"/>
</dbReference>
<dbReference type="PANTHER" id="PTHR12072:SF4">
    <property type="entry name" value="CWF19-LIKE PROTEIN 1"/>
    <property type="match status" value="1"/>
</dbReference>
<dbReference type="AlphaFoldDB" id="A0A162TI45"/>
<organism evidence="6 7">
    <name type="scientific">Phycomyces blakesleeanus (strain ATCC 8743b / DSM 1359 / FGSC 10004 / NBRC 33097 / NRRL 1555)</name>
    <dbReference type="NCBI Taxonomy" id="763407"/>
    <lineage>
        <taxon>Eukaryota</taxon>
        <taxon>Fungi</taxon>
        <taxon>Fungi incertae sedis</taxon>
        <taxon>Mucoromycota</taxon>
        <taxon>Mucoromycotina</taxon>
        <taxon>Mucoromycetes</taxon>
        <taxon>Mucorales</taxon>
        <taxon>Phycomycetaceae</taxon>
        <taxon>Phycomyces</taxon>
    </lineage>
</organism>
<dbReference type="STRING" id="763407.A0A162TI45"/>
<proteinExistence type="predicted"/>
<evidence type="ECO:0000256" key="3">
    <source>
        <dbReference type="ARBA" id="ARBA00022833"/>
    </source>
</evidence>
<dbReference type="GO" id="GO:0000398">
    <property type="term" value="P:mRNA splicing, via spliceosome"/>
    <property type="evidence" value="ECO:0007669"/>
    <property type="project" value="TreeGrafter"/>
</dbReference>
<dbReference type="GO" id="GO:0008270">
    <property type="term" value="F:zinc ion binding"/>
    <property type="evidence" value="ECO:0007669"/>
    <property type="project" value="UniProtKB-KW"/>
</dbReference>
<keyword evidence="3" id="KW-0862">Zinc</keyword>
<accession>A0A162TI45</accession>
<dbReference type="PROSITE" id="PS50158">
    <property type="entry name" value="ZF_CCHC"/>
    <property type="match status" value="1"/>
</dbReference>
<dbReference type="OrthoDB" id="444325at2759"/>
<dbReference type="InterPro" id="IPR006767">
    <property type="entry name" value="Cwf19-like_C_dom-2"/>
</dbReference>
<keyword evidence="7" id="KW-1185">Reference proteome</keyword>
<evidence type="ECO:0000256" key="4">
    <source>
        <dbReference type="PROSITE-ProRule" id="PRU00047"/>
    </source>
</evidence>